<evidence type="ECO:0000313" key="4">
    <source>
        <dbReference type="EMBL" id="JAC84631.1"/>
    </source>
</evidence>
<feature type="coiled-coil region" evidence="1">
    <location>
        <begin position="169"/>
        <end position="260"/>
    </location>
</feature>
<sequence length="264" mass="29449">RVVVPVMPLPALESGIYVLQLSLDPGATPFEVRYAGQIGAEEVRWTLQLMPNADEAKMAVAEDQSYERHFQKTLQAWNEQGAGGPKDRPGNALRRYEALRGDDDREATPQEIKPMKKEPSLAKSAKGSKGGVGGKSSKTTVPPEGRDVEPEAYTNIIEADAEVRKPFGAEDWQERIHRATDSIKNYTENELGKYKQFRKESKEHRESQESQKAALLQQLRSSHLQSAKLLEKKRAYLVKRAALEEKAARALQARESAATEAHST</sequence>
<protein>
    <submittedName>
        <fullName evidence="4">Uncharacterized protein</fullName>
    </submittedName>
</protein>
<reference evidence="4" key="1">
    <citation type="submission" date="2014-05" db="EMBL/GenBank/DDBJ databases">
        <title>The transcriptome of the halophilic microalga Tetraselmis sp. GSL018 isolated from the Great Salt Lake, Utah.</title>
        <authorList>
            <person name="Jinkerson R.E."/>
            <person name="D'Adamo S."/>
            <person name="Posewitz M.C."/>
        </authorList>
    </citation>
    <scope>NUCLEOTIDE SEQUENCE</scope>
    <source>
        <strain evidence="4">GSL018</strain>
    </source>
</reference>
<evidence type="ECO:0000313" key="3">
    <source>
        <dbReference type="EMBL" id="JAC75778.1"/>
    </source>
</evidence>
<feature type="compositionally biased region" description="Basic and acidic residues" evidence="2">
    <location>
        <begin position="99"/>
        <end position="120"/>
    </location>
</feature>
<proteinExistence type="predicted"/>
<dbReference type="EMBL" id="GBEZ01009841">
    <property type="protein sequence ID" value="JAC75778.1"/>
    <property type="molecule type" value="Transcribed_RNA"/>
</dbReference>
<feature type="region of interest" description="Disordered" evidence="2">
    <location>
        <begin position="99"/>
        <end position="154"/>
    </location>
</feature>
<evidence type="ECO:0000256" key="1">
    <source>
        <dbReference type="SAM" id="Coils"/>
    </source>
</evidence>
<accession>A0A061SPN4</accession>
<dbReference type="AlphaFoldDB" id="A0A061SPN4"/>
<gene>
    <name evidence="3" type="ORF">TSPGSL018_22084</name>
    <name evidence="4" type="ORF">TSPGSL018_517</name>
</gene>
<keyword evidence="1" id="KW-0175">Coiled coil</keyword>
<name>A0A061SPN4_9CHLO</name>
<dbReference type="EMBL" id="GBEZ01000237">
    <property type="protein sequence ID" value="JAC84631.1"/>
    <property type="molecule type" value="Transcribed_RNA"/>
</dbReference>
<evidence type="ECO:0000256" key="2">
    <source>
        <dbReference type="SAM" id="MobiDB-lite"/>
    </source>
</evidence>
<feature type="non-terminal residue" evidence="4">
    <location>
        <position position="1"/>
    </location>
</feature>
<organism evidence="4">
    <name type="scientific">Tetraselmis sp. GSL018</name>
    <dbReference type="NCBI Taxonomy" id="582737"/>
    <lineage>
        <taxon>Eukaryota</taxon>
        <taxon>Viridiplantae</taxon>
        <taxon>Chlorophyta</taxon>
        <taxon>core chlorophytes</taxon>
        <taxon>Chlorodendrophyceae</taxon>
        <taxon>Chlorodendrales</taxon>
        <taxon>Chlorodendraceae</taxon>
        <taxon>Tetraselmis</taxon>
    </lineage>
</organism>